<comment type="caution">
    <text evidence="14">The sequence shown here is derived from an EMBL/GenBank/DDBJ whole genome shotgun (WGS) entry which is preliminary data.</text>
</comment>
<evidence type="ECO:0000256" key="2">
    <source>
        <dbReference type="ARBA" id="ARBA00004323"/>
    </source>
</evidence>
<keyword evidence="4" id="KW-0210">Decarboxylase</keyword>
<dbReference type="PANTHER" id="PTHR43078:SF6">
    <property type="entry name" value="UDP-GLUCURONIC ACID DECARBOXYLASE 1"/>
    <property type="match status" value="1"/>
</dbReference>
<evidence type="ECO:0000256" key="11">
    <source>
        <dbReference type="ARBA" id="ARBA00023239"/>
    </source>
</evidence>
<evidence type="ECO:0000256" key="12">
    <source>
        <dbReference type="ARBA" id="ARBA00037859"/>
    </source>
</evidence>
<dbReference type="GO" id="GO:0048040">
    <property type="term" value="F:UDP-glucuronate decarboxylase activity"/>
    <property type="evidence" value="ECO:0007669"/>
    <property type="project" value="TreeGrafter"/>
</dbReference>
<comment type="cofactor">
    <cofactor evidence="1">
        <name>NAD(+)</name>
        <dbReference type="ChEBI" id="CHEBI:57540"/>
    </cofactor>
</comment>
<dbReference type="Pfam" id="PF01370">
    <property type="entry name" value="Epimerase"/>
    <property type="match status" value="1"/>
</dbReference>
<feature type="domain" description="NAD-dependent epimerase/dehydratase" evidence="13">
    <location>
        <begin position="7"/>
        <end position="238"/>
    </location>
</feature>
<evidence type="ECO:0000256" key="5">
    <source>
        <dbReference type="ARBA" id="ARBA00022968"/>
    </source>
</evidence>
<keyword evidence="7" id="KW-0520">NAD</keyword>
<keyword evidence="6" id="KW-1133">Transmembrane helix</keyword>
<keyword evidence="3" id="KW-0812">Transmembrane</keyword>
<keyword evidence="11" id="KW-0456">Lyase</keyword>
<evidence type="ECO:0000313" key="14">
    <source>
        <dbReference type="EMBL" id="PSL53850.1"/>
    </source>
</evidence>
<evidence type="ECO:0000256" key="4">
    <source>
        <dbReference type="ARBA" id="ARBA00022793"/>
    </source>
</evidence>
<evidence type="ECO:0000256" key="10">
    <source>
        <dbReference type="ARBA" id="ARBA00023180"/>
    </source>
</evidence>
<sequence length="308" mass="33763">MGFERAVVTGGAGFLGSHVCEALLKRGTRVVCVDDFRTGSPENLPDDARLGVVVEDVAKPLDLLGHVDLVLHLACPASPVDYLRMPVDTLKTGGFGTLHALELARRKNARIVIASTSEVYGDPLEHPQRETYWGNVNPVGPRSVYDEAKRFGEAMTCAFRGEYGVDAGIVRIFNTYGARMRPDDGRMIPTFVRQARAGEPLTVHGDGSQTRSLCHVDDLVRGLLSMAESDHPGPVNLGNPEEVTVLEVARKVIDFTGSTSEIRHVDAMTDDPRRRRPDISLARQVLGWQPEIGLDEGLRRSFDRELVG</sequence>
<dbReference type="SUPFAM" id="SSF51735">
    <property type="entry name" value="NAD(P)-binding Rossmann-fold domains"/>
    <property type="match status" value="1"/>
</dbReference>
<organism evidence="14 15">
    <name type="scientific">Saccharothrix carnea</name>
    <dbReference type="NCBI Taxonomy" id="1280637"/>
    <lineage>
        <taxon>Bacteria</taxon>
        <taxon>Bacillati</taxon>
        <taxon>Actinomycetota</taxon>
        <taxon>Actinomycetes</taxon>
        <taxon>Pseudonocardiales</taxon>
        <taxon>Pseudonocardiaceae</taxon>
        <taxon>Saccharothrix</taxon>
    </lineage>
</organism>
<comment type="subcellular location">
    <subcellularLocation>
        <location evidence="2">Golgi apparatus membrane</location>
        <topology evidence="2">Single-pass type II membrane protein</topology>
    </subcellularLocation>
    <subcellularLocation>
        <location evidence="12">Golgi apparatus</location>
        <location evidence="12">Golgi stack membrane</location>
    </subcellularLocation>
</comment>
<dbReference type="RefSeq" id="WP_106617819.1">
    <property type="nucleotide sequence ID" value="NZ_PYAX01000008.1"/>
</dbReference>
<dbReference type="InterPro" id="IPR044516">
    <property type="entry name" value="UXS-like"/>
</dbReference>
<dbReference type="GO" id="GO:0005737">
    <property type="term" value="C:cytoplasm"/>
    <property type="evidence" value="ECO:0007669"/>
    <property type="project" value="TreeGrafter"/>
</dbReference>
<dbReference type="GO" id="GO:0070403">
    <property type="term" value="F:NAD+ binding"/>
    <property type="evidence" value="ECO:0007669"/>
    <property type="project" value="InterPro"/>
</dbReference>
<proteinExistence type="predicted"/>
<evidence type="ECO:0000256" key="6">
    <source>
        <dbReference type="ARBA" id="ARBA00022989"/>
    </source>
</evidence>
<evidence type="ECO:0000256" key="1">
    <source>
        <dbReference type="ARBA" id="ARBA00001911"/>
    </source>
</evidence>
<dbReference type="UniPathway" id="UPA00796">
    <property type="reaction ID" value="UER00771"/>
</dbReference>
<gene>
    <name evidence="14" type="ORF">B0I31_108297</name>
</gene>
<keyword evidence="9" id="KW-0472">Membrane</keyword>
<reference evidence="14 15" key="1">
    <citation type="submission" date="2018-03" db="EMBL/GenBank/DDBJ databases">
        <title>Genomic Encyclopedia of Type Strains, Phase III (KMG-III): the genomes of soil and plant-associated and newly described type strains.</title>
        <authorList>
            <person name="Whitman W."/>
        </authorList>
    </citation>
    <scope>NUCLEOTIDE SEQUENCE [LARGE SCALE GENOMIC DNA]</scope>
    <source>
        <strain evidence="14 15">CGMCC 4.7097</strain>
    </source>
</reference>
<dbReference type="GO" id="GO:0033320">
    <property type="term" value="P:UDP-D-xylose biosynthetic process"/>
    <property type="evidence" value="ECO:0007669"/>
    <property type="project" value="UniProtKB-UniPathway"/>
</dbReference>
<dbReference type="OrthoDB" id="9801785at2"/>
<keyword evidence="8" id="KW-0333">Golgi apparatus</keyword>
<evidence type="ECO:0000256" key="7">
    <source>
        <dbReference type="ARBA" id="ARBA00023027"/>
    </source>
</evidence>
<keyword evidence="15" id="KW-1185">Reference proteome</keyword>
<accession>A0A2P8I5V2</accession>
<protein>
    <submittedName>
        <fullName evidence="14">dTDP-glucose 4,6-dehydratase</fullName>
    </submittedName>
</protein>
<dbReference type="AlphaFoldDB" id="A0A2P8I5V2"/>
<dbReference type="InterPro" id="IPR001509">
    <property type="entry name" value="Epimerase_deHydtase"/>
</dbReference>
<name>A0A2P8I5V2_SACCR</name>
<evidence type="ECO:0000256" key="9">
    <source>
        <dbReference type="ARBA" id="ARBA00023136"/>
    </source>
</evidence>
<evidence type="ECO:0000313" key="15">
    <source>
        <dbReference type="Proteomes" id="UP000241118"/>
    </source>
</evidence>
<dbReference type="GO" id="GO:0042732">
    <property type="term" value="P:D-xylose metabolic process"/>
    <property type="evidence" value="ECO:0007669"/>
    <property type="project" value="InterPro"/>
</dbReference>
<evidence type="ECO:0000259" key="13">
    <source>
        <dbReference type="Pfam" id="PF01370"/>
    </source>
</evidence>
<dbReference type="EMBL" id="PYAX01000008">
    <property type="protein sequence ID" value="PSL53850.1"/>
    <property type="molecule type" value="Genomic_DNA"/>
</dbReference>
<dbReference type="Gene3D" id="3.40.50.720">
    <property type="entry name" value="NAD(P)-binding Rossmann-like Domain"/>
    <property type="match status" value="1"/>
</dbReference>
<evidence type="ECO:0000256" key="8">
    <source>
        <dbReference type="ARBA" id="ARBA00023034"/>
    </source>
</evidence>
<keyword evidence="10" id="KW-0325">Glycoprotein</keyword>
<dbReference type="FunFam" id="3.40.50.720:FF:000065">
    <property type="entry name" value="UDP-glucuronic acid decarboxylase 1"/>
    <property type="match status" value="1"/>
</dbReference>
<keyword evidence="5" id="KW-0735">Signal-anchor</keyword>
<dbReference type="PANTHER" id="PTHR43078">
    <property type="entry name" value="UDP-GLUCURONIC ACID DECARBOXYLASE-RELATED"/>
    <property type="match status" value="1"/>
</dbReference>
<dbReference type="Proteomes" id="UP000241118">
    <property type="component" value="Unassembled WGS sequence"/>
</dbReference>
<evidence type="ECO:0000256" key="3">
    <source>
        <dbReference type="ARBA" id="ARBA00022692"/>
    </source>
</evidence>
<dbReference type="InterPro" id="IPR036291">
    <property type="entry name" value="NAD(P)-bd_dom_sf"/>
</dbReference>